<name>A0A1C3NVM0_9ACTN</name>
<evidence type="ECO:0000313" key="6">
    <source>
        <dbReference type="Proteomes" id="UP000199013"/>
    </source>
</evidence>
<dbReference type="GO" id="GO:0016787">
    <property type="term" value="F:hydrolase activity"/>
    <property type="evidence" value="ECO:0007669"/>
    <property type="project" value="UniProtKB-KW"/>
</dbReference>
<keyword evidence="2 3" id="KW-0378">Hydrolase</keyword>
<organism evidence="5 6">
    <name type="scientific">Candidatus Protofrankia californiensis</name>
    <dbReference type="NCBI Taxonomy" id="1839754"/>
    <lineage>
        <taxon>Bacteria</taxon>
        <taxon>Bacillati</taxon>
        <taxon>Actinomycetota</taxon>
        <taxon>Actinomycetes</taxon>
        <taxon>Frankiales</taxon>
        <taxon>Frankiaceae</taxon>
        <taxon>Protofrankia</taxon>
    </lineage>
</organism>
<evidence type="ECO:0000256" key="2">
    <source>
        <dbReference type="ARBA" id="ARBA00022801"/>
    </source>
</evidence>
<dbReference type="AlphaFoldDB" id="A0A1C3NVM0"/>
<dbReference type="Proteomes" id="UP000199013">
    <property type="component" value="Unassembled WGS sequence"/>
</dbReference>
<dbReference type="PROSITE" id="PS00893">
    <property type="entry name" value="NUDIX_BOX"/>
    <property type="match status" value="1"/>
</dbReference>
<reference evidence="6" key="1">
    <citation type="submission" date="2016-02" db="EMBL/GenBank/DDBJ databases">
        <authorList>
            <person name="Wibberg D."/>
        </authorList>
    </citation>
    <scope>NUCLEOTIDE SEQUENCE [LARGE SCALE GENOMIC DNA]</scope>
</reference>
<evidence type="ECO:0000259" key="4">
    <source>
        <dbReference type="PROSITE" id="PS51462"/>
    </source>
</evidence>
<dbReference type="CDD" id="cd18873">
    <property type="entry name" value="NUDIX_NadM_like"/>
    <property type="match status" value="1"/>
</dbReference>
<comment type="similarity">
    <text evidence="1 3">Belongs to the Nudix hydrolase family.</text>
</comment>
<dbReference type="InterPro" id="IPR000086">
    <property type="entry name" value="NUDIX_hydrolase_dom"/>
</dbReference>
<dbReference type="PROSITE" id="PS51462">
    <property type="entry name" value="NUDIX"/>
    <property type="match status" value="1"/>
</dbReference>
<proteinExistence type="inferred from homology"/>
<evidence type="ECO:0000313" key="5">
    <source>
        <dbReference type="EMBL" id="SBW19607.1"/>
    </source>
</evidence>
<dbReference type="PANTHER" id="PTHR43736">
    <property type="entry name" value="ADP-RIBOSE PYROPHOSPHATASE"/>
    <property type="match status" value="1"/>
</dbReference>
<gene>
    <name evidence="5" type="ORF">FDG2_1451</name>
</gene>
<accession>A0A1C3NVM0</accession>
<sequence>MTDRETAYLTADVIALSDYSGVLHVLLIRRASPPHAGQWALPGGHIDPGEDVETAAFREFAEETGLRAVDLSLVGVYATPGRDSRGRYVSFAYATYLPGMPTPTAADDADAARWAPLATALTDGLAFDHADILRETLDRR</sequence>
<dbReference type="SUPFAM" id="SSF55811">
    <property type="entry name" value="Nudix"/>
    <property type="match status" value="1"/>
</dbReference>
<feature type="domain" description="Nudix hydrolase" evidence="4">
    <location>
        <begin position="6"/>
        <end position="137"/>
    </location>
</feature>
<dbReference type="PANTHER" id="PTHR43736:SF1">
    <property type="entry name" value="DIHYDRONEOPTERIN TRIPHOSPHATE DIPHOSPHATASE"/>
    <property type="match status" value="1"/>
</dbReference>
<dbReference type="Gene3D" id="3.90.79.10">
    <property type="entry name" value="Nucleoside Triphosphate Pyrophosphohydrolase"/>
    <property type="match status" value="1"/>
</dbReference>
<dbReference type="InterPro" id="IPR015797">
    <property type="entry name" value="NUDIX_hydrolase-like_dom_sf"/>
</dbReference>
<dbReference type="PRINTS" id="PR00502">
    <property type="entry name" value="NUDIXFAMILY"/>
</dbReference>
<dbReference type="Pfam" id="PF00293">
    <property type="entry name" value="NUDIX"/>
    <property type="match status" value="1"/>
</dbReference>
<keyword evidence="6" id="KW-1185">Reference proteome</keyword>
<protein>
    <recommendedName>
        <fullName evidence="4">Nudix hydrolase domain-containing protein</fullName>
    </recommendedName>
</protein>
<evidence type="ECO:0000256" key="3">
    <source>
        <dbReference type="RuleBase" id="RU003476"/>
    </source>
</evidence>
<evidence type="ECO:0000256" key="1">
    <source>
        <dbReference type="ARBA" id="ARBA00005582"/>
    </source>
</evidence>
<dbReference type="InterPro" id="IPR020084">
    <property type="entry name" value="NUDIX_hydrolase_CS"/>
</dbReference>
<dbReference type="EMBL" id="FLUV01000596">
    <property type="protein sequence ID" value="SBW19607.1"/>
    <property type="molecule type" value="Genomic_DNA"/>
</dbReference>
<dbReference type="InterPro" id="IPR020476">
    <property type="entry name" value="Nudix_hydrolase"/>
</dbReference>